<feature type="compositionally biased region" description="Basic and acidic residues" evidence="2">
    <location>
        <begin position="34"/>
        <end position="47"/>
    </location>
</feature>
<feature type="coiled-coil region" evidence="1">
    <location>
        <begin position="72"/>
        <end position="99"/>
    </location>
</feature>
<evidence type="ECO:0000256" key="2">
    <source>
        <dbReference type="SAM" id="MobiDB-lite"/>
    </source>
</evidence>
<dbReference type="RefSeq" id="WP_098088336.1">
    <property type="nucleotide sequence ID" value="NZ_NUCP01000122.1"/>
</dbReference>
<evidence type="ECO:0000256" key="1">
    <source>
        <dbReference type="SAM" id="Coils"/>
    </source>
</evidence>
<dbReference type="AlphaFoldDB" id="A0A2B7VZ98"/>
<evidence type="ECO:0008006" key="5">
    <source>
        <dbReference type="Google" id="ProtNLM"/>
    </source>
</evidence>
<feature type="region of interest" description="Disordered" evidence="2">
    <location>
        <begin position="20"/>
        <end position="66"/>
    </location>
</feature>
<protein>
    <recommendedName>
        <fullName evidence="5">Lipoprotein</fullName>
    </recommendedName>
</protein>
<sequence>MGKKLIWVLIACFIVISGCSSESSGSKESSSSSKSEEKPKESKETTKTESTTQKQPSQETPSATVDPKKAYLSTVYKQMKHLEEAKVTLQNQLNAYYKQDKEIATTQTWKDEMSKGYNAVESVHTNMKTYPEDTIPVEYKDHHYQLIHGLDLMVKSKEFIMRGFPQNSEDVSTTGAAFLNQGNSLVDGAITKLGNTN</sequence>
<evidence type="ECO:0000313" key="3">
    <source>
        <dbReference type="EMBL" id="PGG89695.1"/>
    </source>
</evidence>
<feature type="compositionally biased region" description="Low complexity" evidence="2">
    <location>
        <begin position="48"/>
        <end position="62"/>
    </location>
</feature>
<dbReference type="Proteomes" id="UP000225320">
    <property type="component" value="Unassembled WGS sequence"/>
</dbReference>
<name>A0A2B7VZ98_9BACI</name>
<gene>
    <name evidence="3" type="ORF">CON73_17675</name>
</gene>
<dbReference type="PROSITE" id="PS51257">
    <property type="entry name" value="PROKAR_LIPOPROTEIN"/>
    <property type="match status" value="1"/>
</dbReference>
<comment type="caution">
    <text evidence="3">The sequence shown here is derived from an EMBL/GenBank/DDBJ whole genome shotgun (WGS) entry which is preliminary data.</text>
</comment>
<evidence type="ECO:0000313" key="4">
    <source>
        <dbReference type="Proteomes" id="UP000225320"/>
    </source>
</evidence>
<proteinExistence type="predicted"/>
<organism evidence="3 4">
    <name type="scientific">Bacillus toyonensis</name>
    <dbReference type="NCBI Taxonomy" id="155322"/>
    <lineage>
        <taxon>Bacteria</taxon>
        <taxon>Bacillati</taxon>
        <taxon>Bacillota</taxon>
        <taxon>Bacilli</taxon>
        <taxon>Bacillales</taxon>
        <taxon>Bacillaceae</taxon>
        <taxon>Bacillus</taxon>
        <taxon>Bacillus cereus group</taxon>
    </lineage>
</organism>
<reference evidence="3 4" key="1">
    <citation type="submission" date="2017-09" db="EMBL/GenBank/DDBJ databases">
        <title>Large-scale bioinformatics analysis of Bacillus genomes uncovers conserved roles of natural products in bacterial physiology.</title>
        <authorList>
            <consortium name="Agbiome Team Llc"/>
            <person name="Bleich R.M."/>
            <person name="Grubbs K.J."/>
            <person name="Santa Maria K.C."/>
            <person name="Allen S.E."/>
            <person name="Farag S."/>
            <person name="Shank E.A."/>
            <person name="Bowers A."/>
        </authorList>
    </citation>
    <scope>NUCLEOTIDE SEQUENCE [LARGE SCALE GENOMIC DNA]</scope>
    <source>
        <strain evidence="3 4">AFS094862</strain>
    </source>
</reference>
<feature type="compositionally biased region" description="Low complexity" evidence="2">
    <location>
        <begin position="20"/>
        <end position="33"/>
    </location>
</feature>
<dbReference type="EMBL" id="NVOI01000066">
    <property type="protein sequence ID" value="PGG89695.1"/>
    <property type="molecule type" value="Genomic_DNA"/>
</dbReference>
<accession>A0A2B7VZ98</accession>
<keyword evidence="1" id="KW-0175">Coiled coil</keyword>